<feature type="region of interest" description="Disordered" evidence="1">
    <location>
        <begin position="133"/>
        <end position="174"/>
    </location>
</feature>
<dbReference type="AlphaFoldDB" id="A0A2P5VS89"/>
<evidence type="ECO:0000313" key="3">
    <source>
        <dbReference type="Proteomes" id="UP000239757"/>
    </source>
</evidence>
<name>A0A2P5VS89_GOSBA</name>
<reference evidence="2 3" key="1">
    <citation type="submission" date="2015-01" db="EMBL/GenBank/DDBJ databases">
        <title>Genome of allotetraploid Gossypium barbadense reveals genomic plasticity and fiber elongation in cotton evolution.</title>
        <authorList>
            <person name="Chen X."/>
            <person name="Liu X."/>
            <person name="Zhao B."/>
            <person name="Zheng H."/>
            <person name="Hu Y."/>
            <person name="Lu G."/>
            <person name="Yang C."/>
            <person name="Chen J."/>
            <person name="Shan C."/>
            <person name="Zhang L."/>
            <person name="Zhou Y."/>
            <person name="Wang L."/>
            <person name="Guo W."/>
            <person name="Bai Y."/>
            <person name="Ruan J."/>
            <person name="Shangguan X."/>
            <person name="Mao Y."/>
            <person name="Jiang J."/>
            <person name="Zhu Y."/>
            <person name="Lei J."/>
            <person name="Kang H."/>
            <person name="Chen S."/>
            <person name="He X."/>
            <person name="Wang R."/>
            <person name="Wang Y."/>
            <person name="Chen J."/>
            <person name="Wang L."/>
            <person name="Yu S."/>
            <person name="Wang B."/>
            <person name="Wei J."/>
            <person name="Song S."/>
            <person name="Lu X."/>
            <person name="Gao Z."/>
            <person name="Gu W."/>
            <person name="Deng X."/>
            <person name="Ma D."/>
            <person name="Wang S."/>
            <person name="Liang W."/>
            <person name="Fang L."/>
            <person name="Cai C."/>
            <person name="Zhu X."/>
            <person name="Zhou B."/>
            <person name="Zhang Y."/>
            <person name="Chen Z."/>
            <person name="Xu S."/>
            <person name="Zhu R."/>
            <person name="Wang S."/>
            <person name="Zhang T."/>
            <person name="Zhao G."/>
        </authorList>
    </citation>
    <scope>NUCLEOTIDE SEQUENCE [LARGE SCALE GENOMIC DNA]</scope>
    <source>
        <strain evidence="3">cv. Xinhai21</strain>
        <tissue evidence="2">Leaf</tissue>
    </source>
</reference>
<feature type="region of interest" description="Disordered" evidence="1">
    <location>
        <begin position="82"/>
        <end position="106"/>
    </location>
</feature>
<gene>
    <name evidence="2" type="ORF">GOBAR_AA39000</name>
</gene>
<sequence length="246" mass="28528">MTTAEDSRRHQYSHPSTLNTQSSLSIKDPIDQIFTDHHQSIPLEPPPTTPLRSRRQDITPILGLFPHDCEIPGGLLTSAPRANQARSSSHRWKKPQESKVDMAVSSTLQREARGVRLTRKSWWEMLNTEQRLGTRRPNDWKPNKEERGGSGAEEYRGSLRKERDPNKMDRAPPLTAAKRDRRWKTIVIEVDREFRYRTISGRIENRIAGMKLHAVDKYRILQYQVKRHIGTDPPEDNQQTNDGLRI</sequence>
<proteinExistence type="predicted"/>
<feature type="region of interest" description="Disordered" evidence="1">
    <location>
        <begin position="1"/>
        <end position="25"/>
    </location>
</feature>
<feature type="compositionally biased region" description="Basic and acidic residues" evidence="1">
    <location>
        <begin position="136"/>
        <end position="170"/>
    </location>
</feature>
<accession>A0A2P5VS89</accession>
<protein>
    <submittedName>
        <fullName evidence="2">Uncharacterized protein</fullName>
    </submittedName>
</protein>
<organism evidence="2 3">
    <name type="scientific">Gossypium barbadense</name>
    <name type="common">Sea Island cotton</name>
    <name type="synonym">Hibiscus barbadensis</name>
    <dbReference type="NCBI Taxonomy" id="3634"/>
    <lineage>
        <taxon>Eukaryota</taxon>
        <taxon>Viridiplantae</taxon>
        <taxon>Streptophyta</taxon>
        <taxon>Embryophyta</taxon>
        <taxon>Tracheophyta</taxon>
        <taxon>Spermatophyta</taxon>
        <taxon>Magnoliopsida</taxon>
        <taxon>eudicotyledons</taxon>
        <taxon>Gunneridae</taxon>
        <taxon>Pentapetalae</taxon>
        <taxon>rosids</taxon>
        <taxon>malvids</taxon>
        <taxon>Malvales</taxon>
        <taxon>Malvaceae</taxon>
        <taxon>Malvoideae</taxon>
        <taxon>Gossypium</taxon>
    </lineage>
</organism>
<evidence type="ECO:0000256" key="1">
    <source>
        <dbReference type="SAM" id="MobiDB-lite"/>
    </source>
</evidence>
<evidence type="ECO:0000313" key="2">
    <source>
        <dbReference type="EMBL" id="PPR81714.1"/>
    </source>
</evidence>
<dbReference type="Proteomes" id="UP000239757">
    <property type="component" value="Unassembled WGS sequence"/>
</dbReference>
<feature type="compositionally biased region" description="Polar residues" evidence="1">
    <location>
        <begin position="13"/>
        <end position="25"/>
    </location>
</feature>
<dbReference type="EMBL" id="KZ671174">
    <property type="protein sequence ID" value="PPR81714.1"/>
    <property type="molecule type" value="Genomic_DNA"/>
</dbReference>